<evidence type="ECO:0000313" key="3">
    <source>
        <dbReference type="EMBL" id="KAE8393579.1"/>
    </source>
</evidence>
<keyword evidence="2" id="KW-0812">Transmembrane</keyword>
<proteinExistence type="predicted"/>
<feature type="transmembrane region" description="Helical" evidence="2">
    <location>
        <begin position="63"/>
        <end position="87"/>
    </location>
</feature>
<protein>
    <recommendedName>
        <fullName evidence="4">PLC-like phosphodiesterase</fullName>
    </recommendedName>
</protein>
<evidence type="ECO:0000256" key="2">
    <source>
        <dbReference type="SAM" id="Phobius"/>
    </source>
</evidence>
<dbReference type="Proteomes" id="UP000326877">
    <property type="component" value="Unassembled WGS sequence"/>
</dbReference>
<organism evidence="3">
    <name type="scientific">Petromyces alliaceus</name>
    <name type="common">Aspergillus alliaceus</name>
    <dbReference type="NCBI Taxonomy" id="209559"/>
    <lineage>
        <taxon>Eukaryota</taxon>
        <taxon>Fungi</taxon>
        <taxon>Dikarya</taxon>
        <taxon>Ascomycota</taxon>
        <taxon>Pezizomycotina</taxon>
        <taxon>Eurotiomycetes</taxon>
        <taxon>Eurotiomycetidae</taxon>
        <taxon>Eurotiales</taxon>
        <taxon>Aspergillaceae</taxon>
        <taxon>Aspergillus</taxon>
        <taxon>Aspergillus subgen. Circumdati</taxon>
    </lineage>
</organism>
<accession>A0A5N7CI63</accession>
<dbReference type="AlphaFoldDB" id="A0A5N7CI63"/>
<feature type="region of interest" description="Disordered" evidence="1">
    <location>
        <begin position="292"/>
        <end position="316"/>
    </location>
</feature>
<dbReference type="EMBL" id="ML735228">
    <property type="protein sequence ID" value="KAE8393579.1"/>
    <property type="molecule type" value="Genomic_DNA"/>
</dbReference>
<name>A0A5N7CI63_PETAA</name>
<dbReference type="PANTHER" id="PTHR31571">
    <property type="entry name" value="ALTERED INHERITANCE OF MITOCHONDRIA PROTEIN 6"/>
    <property type="match status" value="1"/>
</dbReference>
<dbReference type="OrthoDB" id="4499526at2759"/>
<reference evidence="3" key="1">
    <citation type="submission" date="2019-04" db="EMBL/GenBank/DDBJ databases">
        <title>Friends and foes A comparative genomics studyof 23 Aspergillus species from section Flavi.</title>
        <authorList>
            <consortium name="DOE Joint Genome Institute"/>
            <person name="Kjaerbolling I."/>
            <person name="Vesth T."/>
            <person name="Frisvad J.C."/>
            <person name="Nybo J.L."/>
            <person name="Theobald S."/>
            <person name="Kildgaard S."/>
            <person name="Isbrandt T."/>
            <person name="Kuo A."/>
            <person name="Sato A."/>
            <person name="Lyhne E.K."/>
            <person name="Kogle M.E."/>
            <person name="Wiebenga A."/>
            <person name="Kun R.S."/>
            <person name="Lubbers R.J."/>
            <person name="Makela M.R."/>
            <person name="Barry K."/>
            <person name="Chovatia M."/>
            <person name="Clum A."/>
            <person name="Daum C."/>
            <person name="Haridas S."/>
            <person name="He G."/>
            <person name="LaButti K."/>
            <person name="Lipzen A."/>
            <person name="Mondo S."/>
            <person name="Riley R."/>
            <person name="Salamov A."/>
            <person name="Simmons B.A."/>
            <person name="Magnuson J.K."/>
            <person name="Henrissat B."/>
            <person name="Mortensen U.H."/>
            <person name="Larsen T.O."/>
            <person name="Devries R.P."/>
            <person name="Grigoriev I.V."/>
            <person name="Machida M."/>
            <person name="Baker S.E."/>
            <person name="Andersen M.R."/>
        </authorList>
    </citation>
    <scope>NUCLEOTIDE SEQUENCE [LARGE SCALE GENOMIC DNA]</scope>
    <source>
        <strain evidence="3">IBT 14317</strain>
    </source>
</reference>
<keyword evidence="2" id="KW-0472">Membrane</keyword>
<evidence type="ECO:0000256" key="1">
    <source>
        <dbReference type="SAM" id="MobiDB-lite"/>
    </source>
</evidence>
<evidence type="ECO:0008006" key="4">
    <source>
        <dbReference type="Google" id="ProtNLM"/>
    </source>
</evidence>
<keyword evidence="2" id="KW-1133">Transmembrane helix</keyword>
<gene>
    <name evidence="3" type="ORF">BDV23DRAFT_191467</name>
</gene>
<dbReference type="InterPro" id="IPR051236">
    <property type="entry name" value="HAT_RTT109-like"/>
</dbReference>
<sequence length="435" mass="48819">MAATKDSDLLNSTPIRTKEYGSYPWELLKDHQLRSHPTECIPVLSSAVAGCLAVMRRRWTERVFPLVCLILMFLMVVQFLAALPYGLSYIFLRNGNEGKKGFAQWPAEFSKEPGTCILHNPQTHDPVQDAIDAGCSGVRVDIRVHEDELMSSPMSGQGASDTLHSLYLDRLLTRLDARNSAEISPASSDGPGLMGLLDDDPALPLTILLQFHTLVQTVWPRLVSQLMPLKEKGYLSHRTGTQVVPRPVTIVLTGLDASDFVDIIGSGHDDILDSIMLDIPLERLEKEGYDSMSNLSGPFHGSRSHASAQSDLDPENRLTPPHELYQLLTATVNFTRSIGLPHRGGRFSAQQIERVRAQVQAAHRRGLRIRYEGITCYPLPLRRMIWRILVHEGADLIEMEGMGDEIPWWRRFLLARGMECHGRREGTRSRTDKFV</sequence>
<dbReference type="PANTHER" id="PTHR31571:SF5">
    <property type="entry name" value="ALTERED INHERITANCE OF MITOCHONDRIA PROTEIN 6"/>
    <property type="match status" value="1"/>
</dbReference>